<organism evidence="2 3">
    <name type="scientific">Muricoccus pecuniae</name>
    <dbReference type="NCBI Taxonomy" id="693023"/>
    <lineage>
        <taxon>Bacteria</taxon>
        <taxon>Pseudomonadati</taxon>
        <taxon>Pseudomonadota</taxon>
        <taxon>Alphaproteobacteria</taxon>
        <taxon>Acetobacterales</taxon>
        <taxon>Roseomonadaceae</taxon>
        <taxon>Muricoccus</taxon>
    </lineage>
</organism>
<dbReference type="AlphaFoldDB" id="A0A840Y4T4"/>
<comment type="caution">
    <text evidence="2">The sequence shown here is derived from an EMBL/GenBank/DDBJ whole genome shotgun (WGS) entry which is preliminary data.</text>
</comment>
<dbReference type="InterPro" id="IPR009579">
    <property type="entry name" value="DUF1192"/>
</dbReference>
<dbReference type="Proteomes" id="UP000580654">
    <property type="component" value="Unassembled WGS sequence"/>
</dbReference>
<evidence type="ECO:0000256" key="1">
    <source>
        <dbReference type="SAM" id="Coils"/>
    </source>
</evidence>
<reference evidence="2 3" key="1">
    <citation type="submission" date="2020-08" db="EMBL/GenBank/DDBJ databases">
        <title>Genomic Encyclopedia of Type Strains, Phase IV (KMG-IV): sequencing the most valuable type-strain genomes for metagenomic binning, comparative biology and taxonomic classification.</title>
        <authorList>
            <person name="Goeker M."/>
        </authorList>
    </citation>
    <scope>NUCLEOTIDE SEQUENCE [LARGE SCALE GENOMIC DNA]</scope>
    <source>
        <strain evidence="2 3">DSM 25622</strain>
    </source>
</reference>
<sequence>MFEEEERRRPEMGFAPQKLDGWSEEALRHYIEALRAEIAKAEAAIAARGAQRAAADAFFRKPG</sequence>
<proteinExistence type="predicted"/>
<evidence type="ECO:0000313" key="2">
    <source>
        <dbReference type="EMBL" id="MBB5694790.1"/>
    </source>
</evidence>
<keyword evidence="1" id="KW-0175">Coiled coil</keyword>
<dbReference type="EMBL" id="JACIJD010000012">
    <property type="protein sequence ID" value="MBB5694790.1"/>
    <property type="molecule type" value="Genomic_DNA"/>
</dbReference>
<accession>A0A840Y4T4</accession>
<dbReference type="RefSeq" id="WP_184519457.1">
    <property type="nucleotide sequence ID" value="NZ_JACIJD010000012.1"/>
</dbReference>
<keyword evidence="3" id="KW-1185">Reference proteome</keyword>
<feature type="coiled-coil region" evidence="1">
    <location>
        <begin position="24"/>
        <end position="51"/>
    </location>
</feature>
<dbReference type="Pfam" id="PF06698">
    <property type="entry name" value="DUF1192"/>
    <property type="match status" value="1"/>
</dbReference>
<evidence type="ECO:0000313" key="3">
    <source>
        <dbReference type="Proteomes" id="UP000580654"/>
    </source>
</evidence>
<protein>
    <submittedName>
        <fullName evidence="2">Uncharacterized small protein (DUF1192 family)</fullName>
    </submittedName>
</protein>
<gene>
    <name evidence="2" type="ORF">FHS87_002842</name>
</gene>
<name>A0A840Y4T4_9PROT</name>